<evidence type="ECO:0000256" key="4">
    <source>
        <dbReference type="ARBA" id="ARBA00022722"/>
    </source>
</evidence>
<dbReference type="PANTHER" id="PTHR10642:SF26">
    <property type="entry name" value="RIBONUCLEASE H1"/>
    <property type="match status" value="1"/>
</dbReference>
<dbReference type="GO" id="GO:0043137">
    <property type="term" value="P:DNA replication, removal of RNA primer"/>
    <property type="evidence" value="ECO:0007669"/>
    <property type="project" value="TreeGrafter"/>
</dbReference>
<comment type="catalytic activity">
    <reaction evidence="1">
        <text>Endonucleolytic cleavage to 5'-phosphomonoester.</text>
        <dbReference type="EC" id="3.1.26.4"/>
    </reaction>
</comment>
<evidence type="ECO:0000313" key="9">
    <source>
        <dbReference type="EMBL" id="KAG4419047.1"/>
    </source>
</evidence>
<dbReference type="InterPro" id="IPR036397">
    <property type="entry name" value="RNaseH_sf"/>
</dbReference>
<keyword evidence="6" id="KW-0255">Endonuclease</keyword>
<dbReference type="OrthoDB" id="245563at2759"/>
<proteinExistence type="inferred from homology"/>
<dbReference type="Gene3D" id="3.30.420.10">
    <property type="entry name" value="Ribonuclease H-like superfamily/Ribonuclease H"/>
    <property type="match status" value="1"/>
</dbReference>
<protein>
    <recommendedName>
        <fullName evidence="3">ribonuclease H</fullName>
        <ecNumber evidence="3">3.1.26.4</ecNumber>
    </recommendedName>
</protein>
<dbReference type="CDD" id="cd13934">
    <property type="entry name" value="RNase_H_Dikarya_like"/>
    <property type="match status" value="1"/>
</dbReference>
<evidence type="ECO:0000256" key="2">
    <source>
        <dbReference type="ARBA" id="ARBA00005300"/>
    </source>
</evidence>
<dbReference type="GO" id="GO:0046872">
    <property type="term" value="F:metal ion binding"/>
    <property type="evidence" value="ECO:0007669"/>
    <property type="project" value="UniProtKB-KW"/>
</dbReference>
<dbReference type="PROSITE" id="PS50879">
    <property type="entry name" value="RNASE_H_1"/>
    <property type="match status" value="1"/>
</dbReference>
<evidence type="ECO:0000256" key="6">
    <source>
        <dbReference type="ARBA" id="ARBA00022759"/>
    </source>
</evidence>
<dbReference type="InterPro" id="IPR012337">
    <property type="entry name" value="RNaseH-like_sf"/>
</dbReference>
<dbReference type="EMBL" id="JAFJYH010000114">
    <property type="protein sequence ID" value="KAG4419047.1"/>
    <property type="molecule type" value="Genomic_DNA"/>
</dbReference>
<evidence type="ECO:0000256" key="1">
    <source>
        <dbReference type="ARBA" id="ARBA00000077"/>
    </source>
</evidence>
<comment type="caution">
    <text evidence="9">The sequence shown here is derived from an EMBL/GenBank/DDBJ whole genome shotgun (WGS) entry which is preliminary data.</text>
</comment>
<keyword evidence="5" id="KW-0479">Metal-binding</keyword>
<name>A0A8H7TG67_9HELO</name>
<dbReference type="PANTHER" id="PTHR10642">
    <property type="entry name" value="RIBONUCLEASE H1"/>
    <property type="match status" value="1"/>
</dbReference>
<keyword evidence="10" id="KW-1185">Reference proteome</keyword>
<dbReference type="EC" id="3.1.26.4" evidence="3"/>
<dbReference type="SUPFAM" id="SSF53098">
    <property type="entry name" value="Ribonuclease H-like"/>
    <property type="match status" value="1"/>
</dbReference>
<dbReference type="InterPro" id="IPR050092">
    <property type="entry name" value="RNase_H"/>
</dbReference>
<reference evidence="9" key="1">
    <citation type="submission" date="2021-02" db="EMBL/GenBank/DDBJ databases">
        <title>Genome sequence Cadophora malorum strain M34.</title>
        <authorList>
            <person name="Stefanovic E."/>
            <person name="Vu D."/>
            <person name="Scully C."/>
            <person name="Dijksterhuis J."/>
            <person name="Roader J."/>
            <person name="Houbraken J."/>
        </authorList>
    </citation>
    <scope>NUCLEOTIDE SEQUENCE</scope>
    <source>
        <strain evidence="9">M34</strain>
    </source>
</reference>
<dbReference type="GO" id="GO:0004523">
    <property type="term" value="F:RNA-DNA hybrid ribonuclease activity"/>
    <property type="evidence" value="ECO:0007669"/>
    <property type="project" value="UniProtKB-EC"/>
</dbReference>
<dbReference type="AlphaFoldDB" id="A0A8H7TG67"/>
<evidence type="ECO:0000256" key="3">
    <source>
        <dbReference type="ARBA" id="ARBA00012180"/>
    </source>
</evidence>
<keyword evidence="7" id="KW-0378">Hydrolase</keyword>
<evidence type="ECO:0000313" key="10">
    <source>
        <dbReference type="Proteomes" id="UP000664132"/>
    </source>
</evidence>
<evidence type="ECO:0000256" key="7">
    <source>
        <dbReference type="ARBA" id="ARBA00022801"/>
    </source>
</evidence>
<comment type="similarity">
    <text evidence="2">Belongs to the RNase H family.</text>
</comment>
<dbReference type="GO" id="GO:0003676">
    <property type="term" value="F:nucleic acid binding"/>
    <property type="evidence" value="ECO:0007669"/>
    <property type="project" value="InterPro"/>
</dbReference>
<organism evidence="9 10">
    <name type="scientific">Cadophora malorum</name>
    <dbReference type="NCBI Taxonomy" id="108018"/>
    <lineage>
        <taxon>Eukaryota</taxon>
        <taxon>Fungi</taxon>
        <taxon>Dikarya</taxon>
        <taxon>Ascomycota</taxon>
        <taxon>Pezizomycotina</taxon>
        <taxon>Leotiomycetes</taxon>
        <taxon>Helotiales</taxon>
        <taxon>Ploettnerulaceae</taxon>
        <taxon>Cadophora</taxon>
    </lineage>
</organism>
<dbReference type="Pfam" id="PF00075">
    <property type="entry name" value="RNase_H"/>
    <property type="match status" value="1"/>
</dbReference>
<sequence length="228" mass="25435">MVFCHLLNEDFGPSPSLRYKPTSLDFEDLTRHSELSIRSESPNFHTLPALTYRAAETAETYNHTSIASSSPSDGACWGNDQHNSNIRSAIGVYFGVDSKYNFAQPMSAAEVKTNQVAELYAGIEALRMVANLVQGGDRQVEELQLEQVILKSDSEYLVKGMTDWVGKWERNGWRTAKGGQVVNKRLFREVQDVVMELQNLGVGVVLWHVGREENWEADGLANGALEGR</sequence>
<dbReference type="Proteomes" id="UP000664132">
    <property type="component" value="Unassembled WGS sequence"/>
</dbReference>
<evidence type="ECO:0000256" key="5">
    <source>
        <dbReference type="ARBA" id="ARBA00022723"/>
    </source>
</evidence>
<accession>A0A8H7TG67</accession>
<feature type="domain" description="RNase H type-1" evidence="8">
    <location>
        <begin position="64"/>
        <end position="226"/>
    </location>
</feature>
<gene>
    <name evidence="9" type="ORF">IFR04_007823</name>
</gene>
<dbReference type="InterPro" id="IPR002156">
    <property type="entry name" value="RNaseH_domain"/>
</dbReference>
<evidence type="ECO:0000259" key="8">
    <source>
        <dbReference type="PROSITE" id="PS50879"/>
    </source>
</evidence>
<keyword evidence="4" id="KW-0540">Nuclease</keyword>